<comment type="caution">
    <text evidence="2">The sequence shown here is derived from an EMBL/GenBank/DDBJ whole genome shotgun (WGS) entry which is preliminary data.</text>
</comment>
<evidence type="ECO:0000313" key="3">
    <source>
        <dbReference type="Proteomes" id="UP000028500"/>
    </source>
</evidence>
<accession>A0A077PIZ7</accession>
<keyword evidence="1" id="KW-0472">Membrane</keyword>
<evidence type="ECO:0000313" key="2">
    <source>
        <dbReference type="EMBL" id="CDH20676.1"/>
    </source>
</evidence>
<keyword evidence="3" id="KW-1185">Reference proteome</keyword>
<gene>
    <name evidence="2" type="ORF">XBKQ1_2740004</name>
</gene>
<reference evidence="2" key="1">
    <citation type="submission" date="2013-07" db="EMBL/GenBank/DDBJ databases">
        <title>Sub-species coevolution in mutualistic symbiosis.</title>
        <authorList>
            <person name="Murfin K."/>
            <person name="Klassen J."/>
            <person name="Lee M."/>
            <person name="Forst S."/>
            <person name="Stock P."/>
            <person name="Goodrich-Blair H."/>
        </authorList>
    </citation>
    <scope>NUCLEOTIDE SEQUENCE [LARGE SCALE GENOMIC DNA]</scope>
    <source>
        <strain evidence="2">Kraussei Quebec</strain>
    </source>
</reference>
<name>A0A077PIZ7_XENBV</name>
<keyword evidence="1" id="KW-1133">Transmembrane helix</keyword>
<sequence length="51" mass="6187">MSNFNYLIFVFCMIHSSLYPIVFKNFTWLKVDQKMDEINIFLAKVENFIAY</sequence>
<feature type="transmembrane region" description="Helical" evidence="1">
    <location>
        <begin position="6"/>
        <end position="26"/>
    </location>
</feature>
<protein>
    <submittedName>
        <fullName evidence="2">Uncharacterized protein</fullName>
    </submittedName>
</protein>
<dbReference type="EMBL" id="CBSY010000195">
    <property type="protein sequence ID" value="CDH20676.1"/>
    <property type="molecule type" value="Genomic_DNA"/>
</dbReference>
<proteinExistence type="predicted"/>
<keyword evidence="1" id="KW-0812">Transmembrane</keyword>
<dbReference type="Proteomes" id="UP000028500">
    <property type="component" value="Unassembled WGS sequence"/>
</dbReference>
<evidence type="ECO:0000256" key="1">
    <source>
        <dbReference type="SAM" id="Phobius"/>
    </source>
</evidence>
<organism evidence="2 3">
    <name type="scientific">Xenorhabdus bovienii str. kraussei Quebec</name>
    <dbReference type="NCBI Taxonomy" id="1398203"/>
    <lineage>
        <taxon>Bacteria</taxon>
        <taxon>Pseudomonadati</taxon>
        <taxon>Pseudomonadota</taxon>
        <taxon>Gammaproteobacteria</taxon>
        <taxon>Enterobacterales</taxon>
        <taxon>Morganellaceae</taxon>
        <taxon>Xenorhabdus</taxon>
    </lineage>
</organism>
<dbReference type="HOGENOM" id="CLU_3105419_0_0_6"/>
<dbReference type="AlphaFoldDB" id="A0A077PIZ7"/>